<dbReference type="PANTHER" id="PTHR44757">
    <property type="entry name" value="DIGUANYLATE CYCLASE DGCP"/>
    <property type="match status" value="1"/>
</dbReference>
<proteinExistence type="predicted"/>
<evidence type="ECO:0000256" key="1">
    <source>
        <dbReference type="SAM" id="MobiDB-lite"/>
    </source>
</evidence>
<sequence>MKVNLVELRSALANDELIPHFQPIVELRTGKLSGFEVLTRWQQPGHSPRLPSNLIELAEEQELIEALAQQVFCKAFSLVMAIPESLSLSVNVSPVQLGYPDLARQMESLASKCGFALDRLTIEITESALLSDLTRAKTIAHELKELGCRLSLDDFGTGYSSLAHLHALPFDELKIDRCFVSDMTERRESRKIVAAIIGLGHSLGLSTVAEGIETREQADMLLWLGSELGQGWHYGGPASFPDIRAIVAKAPWPAVSGPTAATAQQGLSSLEAFPIDRLSQLQAIYDGAPVGLCFLDCDLRYVSLNHRLAELHGISVAAHLGRSVQGLIPELFPKLQPYLLRALCGEPITGIELAKETHGSTQTDWLLLSCYPAFDEVGEVIGISISVMDITENKRTQAELQEAEFAQRQLVELNRQVPWTMDPEGKNLQTNGDAVAETPGHVLPPSNLGWMEAVHPEDMVSTVKTMEHALRTGERIDMEYRVQDSNGDWRWMRSRGLPRRGSSGEITRWYGSVEDIHEKKCARLAAQAIEITMLNLLEAVPVAIIVEEGKARALHLSRFALAQALLPQAQKENVYLNDIAPIVARIQDHLFKDVRRTASITSIPKASRRKQKQQVAQGTPASHNLDEAAEERQRLVTMLEEFAQQRIAS</sequence>
<dbReference type="EMBL" id="CP003379">
    <property type="protein sequence ID" value="AFL87119.1"/>
    <property type="molecule type" value="Genomic_DNA"/>
</dbReference>
<gene>
    <name evidence="4" type="ordered locus">Terro_0787</name>
</gene>
<evidence type="ECO:0000259" key="3">
    <source>
        <dbReference type="PROSITE" id="PS50883"/>
    </source>
</evidence>
<dbReference type="KEGG" id="trs:Terro_0787"/>
<name>I3ZD01_TERRK</name>
<organism evidence="4 5">
    <name type="scientific">Terriglobus roseus (strain DSM 18391 / NRRL B-41598 / KBS 63)</name>
    <dbReference type="NCBI Taxonomy" id="926566"/>
    <lineage>
        <taxon>Bacteria</taxon>
        <taxon>Pseudomonadati</taxon>
        <taxon>Acidobacteriota</taxon>
        <taxon>Terriglobia</taxon>
        <taxon>Terriglobales</taxon>
        <taxon>Acidobacteriaceae</taxon>
        <taxon>Terriglobus</taxon>
    </lineage>
</organism>
<dbReference type="PROSITE" id="PS50883">
    <property type="entry name" value="EAL"/>
    <property type="match status" value="1"/>
</dbReference>
<dbReference type="InterPro" id="IPR035965">
    <property type="entry name" value="PAS-like_dom_sf"/>
</dbReference>
<dbReference type="InterPro" id="IPR001633">
    <property type="entry name" value="EAL_dom"/>
</dbReference>
<feature type="region of interest" description="Disordered" evidence="1">
    <location>
        <begin position="603"/>
        <end position="630"/>
    </location>
</feature>
<dbReference type="InterPro" id="IPR035919">
    <property type="entry name" value="EAL_sf"/>
</dbReference>
<dbReference type="InterPro" id="IPR001610">
    <property type="entry name" value="PAC"/>
</dbReference>
<dbReference type="SMART" id="SM00086">
    <property type="entry name" value="PAC"/>
    <property type="match status" value="2"/>
</dbReference>
<evidence type="ECO:0000259" key="2">
    <source>
        <dbReference type="PROSITE" id="PS50113"/>
    </source>
</evidence>
<dbReference type="OrthoDB" id="9759607at2"/>
<dbReference type="Pfam" id="PF08447">
    <property type="entry name" value="PAS_3"/>
    <property type="match status" value="1"/>
</dbReference>
<evidence type="ECO:0000313" key="4">
    <source>
        <dbReference type="EMBL" id="AFL87119.1"/>
    </source>
</evidence>
<keyword evidence="5" id="KW-1185">Reference proteome</keyword>
<dbReference type="Gene3D" id="3.20.20.450">
    <property type="entry name" value="EAL domain"/>
    <property type="match status" value="1"/>
</dbReference>
<dbReference type="SMART" id="SM00052">
    <property type="entry name" value="EAL"/>
    <property type="match status" value="1"/>
</dbReference>
<dbReference type="Pfam" id="PF00563">
    <property type="entry name" value="EAL"/>
    <property type="match status" value="1"/>
</dbReference>
<dbReference type="Gene3D" id="3.30.450.20">
    <property type="entry name" value="PAS domain"/>
    <property type="match status" value="2"/>
</dbReference>
<dbReference type="eggNOG" id="COG2200">
    <property type="taxonomic scope" value="Bacteria"/>
</dbReference>
<dbReference type="PANTHER" id="PTHR44757:SF2">
    <property type="entry name" value="BIOFILM ARCHITECTURE MAINTENANCE PROTEIN MBAA"/>
    <property type="match status" value="1"/>
</dbReference>
<feature type="domain" description="PAC" evidence="2">
    <location>
        <begin position="349"/>
        <end position="402"/>
    </location>
</feature>
<accession>I3ZD01</accession>
<dbReference type="STRING" id="926566.Terro_0787"/>
<protein>
    <submittedName>
        <fullName evidence="4">PAS domain S-box</fullName>
    </submittedName>
</protein>
<feature type="domain" description="EAL" evidence="3">
    <location>
        <begin position="1"/>
        <end position="251"/>
    </location>
</feature>
<dbReference type="CDD" id="cd00130">
    <property type="entry name" value="PAS"/>
    <property type="match status" value="2"/>
</dbReference>
<dbReference type="eggNOG" id="COG2202">
    <property type="taxonomic scope" value="Bacteria"/>
</dbReference>
<dbReference type="NCBIfam" id="TIGR00229">
    <property type="entry name" value="sensory_box"/>
    <property type="match status" value="2"/>
</dbReference>
<dbReference type="SUPFAM" id="SSF141868">
    <property type="entry name" value="EAL domain-like"/>
    <property type="match status" value="1"/>
</dbReference>
<evidence type="ECO:0000313" key="5">
    <source>
        <dbReference type="Proteomes" id="UP000006056"/>
    </source>
</evidence>
<dbReference type="InterPro" id="IPR013655">
    <property type="entry name" value="PAS_fold_3"/>
</dbReference>
<dbReference type="Pfam" id="PF08448">
    <property type="entry name" value="PAS_4"/>
    <property type="match status" value="1"/>
</dbReference>
<reference evidence="4 5" key="1">
    <citation type="submission" date="2012-06" db="EMBL/GenBank/DDBJ databases">
        <title>Complete genome of Terriglobus roseus DSM 18391.</title>
        <authorList>
            <consortium name="US DOE Joint Genome Institute (JGI-PGF)"/>
            <person name="Lucas S."/>
            <person name="Copeland A."/>
            <person name="Lapidus A."/>
            <person name="Glavina del Rio T."/>
            <person name="Dalin E."/>
            <person name="Tice H."/>
            <person name="Bruce D."/>
            <person name="Goodwin L."/>
            <person name="Pitluck S."/>
            <person name="Peters L."/>
            <person name="Mikhailova N."/>
            <person name="Munk A.C.C."/>
            <person name="Kyrpides N."/>
            <person name="Mavromatis K."/>
            <person name="Ivanova N."/>
            <person name="Brettin T."/>
            <person name="Detter J.C."/>
            <person name="Han C."/>
            <person name="Larimer F."/>
            <person name="Land M."/>
            <person name="Hauser L."/>
            <person name="Markowitz V."/>
            <person name="Cheng J.-F."/>
            <person name="Hugenholtz P."/>
            <person name="Woyke T."/>
            <person name="Wu D."/>
            <person name="Brambilla E."/>
            <person name="Klenk H.-P."/>
            <person name="Eisen J.A."/>
        </authorList>
    </citation>
    <scope>NUCLEOTIDE SEQUENCE [LARGE SCALE GENOMIC DNA]</scope>
    <source>
        <strain evidence="5">DSM 18391 / NRRL B-41598 / KBS 63</strain>
    </source>
</reference>
<dbReference type="AlphaFoldDB" id="I3ZD01"/>
<dbReference type="RefSeq" id="WP_014784688.1">
    <property type="nucleotide sequence ID" value="NC_018014.1"/>
</dbReference>
<dbReference type="HOGENOM" id="CLU_024675_0_1_0"/>
<dbReference type="InterPro" id="IPR000014">
    <property type="entry name" value="PAS"/>
</dbReference>
<dbReference type="Proteomes" id="UP000006056">
    <property type="component" value="Chromosome"/>
</dbReference>
<dbReference type="InterPro" id="IPR000700">
    <property type="entry name" value="PAS-assoc_C"/>
</dbReference>
<dbReference type="InterPro" id="IPR013656">
    <property type="entry name" value="PAS_4"/>
</dbReference>
<dbReference type="InterPro" id="IPR052155">
    <property type="entry name" value="Biofilm_reg_signaling"/>
</dbReference>
<feature type="domain" description="PAC" evidence="2">
    <location>
        <begin position="476"/>
        <end position="528"/>
    </location>
</feature>
<dbReference type="PROSITE" id="PS50113">
    <property type="entry name" value="PAC"/>
    <property type="match status" value="2"/>
</dbReference>
<feature type="compositionally biased region" description="Polar residues" evidence="1">
    <location>
        <begin position="613"/>
        <end position="622"/>
    </location>
</feature>
<dbReference type="SUPFAM" id="SSF55785">
    <property type="entry name" value="PYP-like sensor domain (PAS domain)"/>
    <property type="match status" value="2"/>
</dbReference>
<dbReference type="CDD" id="cd01948">
    <property type="entry name" value="EAL"/>
    <property type="match status" value="1"/>
</dbReference>